<keyword evidence="6" id="KW-0687">Ribonucleoprotein</keyword>
<keyword evidence="3 7" id="KW-0694">RNA-binding</keyword>
<keyword evidence="2" id="KW-0677">Repeat</keyword>
<reference evidence="10" key="1">
    <citation type="journal article" date="2018" name="Nat. Genet.">
        <title>Extensive intraspecific gene order and gene structural variations between Mo17 and other maize genomes.</title>
        <authorList>
            <person name="Sun S."/>
            <person name="Zhou Y."/>
            <person name="Chen J."/>
            <person name="Shi J."/>
            <person name="Zhao H."/>
            <person name="Zhao H."/>
            <person name="Song W."/>
            <person name="Zhang M."/>
            <person name="Cui Y."/>
            <person name="Dong X."/>
            <person name="Liu H."/>
            <person name="Ma X."/>
            <person name="Jiao Y."/>
            <person name="Wang B."/>
            <person name="Wei X."/>
            <person name="Stein J.C."/>
            <person name="Glaubitz J.C."/>
            <person name="Lu F."/>
            <person name="Yu G."/>
            <person name="Liang C."/>
            <person name="Fengler K."/>
            <person name="Li B."/>
            <person name="Rafalski A."/>
            <person name="Schnable P.S."/>
            <person name="Ware D.H."/>
            <person name="Buckler E.S."/>
            <person name="Lai J."/>
        </authorList>
    </citation>
    <scope>NUCLEOTIDE SEQUENCE [LARGE SCALE GENOMIC DNA]</scope>
    <source>
        <tissue evidence="10">Seedling</tissue>
    </source>
</reference>
<dbReference type="Pfam" id="PF01985">
    <property type="entry name" value="CRS1_YhbY"/>
    <property type="match status" value="1"/>
</dbReference>
<feature type="domain" description="CRM" evidence="9">
    <location>
        <begin position="612"/>
        <end position="710"/>
    </location>
</feature>
<evidence type="ECO:0000256" key="8">
    <source>
        <dbReference type="SAM" id="MobiDB-lite"/>
    </source>
</evidence>
<dbReference type="PANTHER" id="PTHR46247">
    <property type="entry name" value="CRS2-ASSOCIATED FACTOR 1, CHLOROPLASTIC"/>
    <property type="match status" value="1"/>
</dbReference>
<protein>
    <submittedName>
        <fullName evidence="10">CRS2-associated factor 2, chloroplastic</fullName>
    </submittedName>
</protein>
<evidence type="ECO:0000256" key="3">
    <source>
        <dbReference type="ARBA" id="ARBA00022884"/>
    </source>
</evidence>
<evidence type="ECO:0000256" key="5">
    <source>
        <dbReference type="ARBA" id="ARBA00023187"/>
    </source>
</evidence>
<dbReference type="InterPro" id="IPR044599">
    <property type="entry name" value="CAF1P_plant"/>
</dbReference>
<feature type="compositionally biased region" description="Polar residues" evidence="8">
    <location>
        <begin position="55"/>
        <end position="72"/>
    </location>
</feature>
<dbReference type="GO" id="GO:0003723">
    <property type="term" value="F:RNA binding"/>
    <property type="evidence" value="ECO:0007669"/>
    <property type="project" value="UniProtKB-UniRule"/>
</dbReference>
<dbReference type="GO" id="GO:1990904">
    <property type="term" value="C:ribonucleoprotein complex"/>
    <property type="evidence" value="ECO:0007669"/>
    <property type="project" value="UniProtKB-KW"/>
</dbReference>
<accession>A0A3L6FPH3</accession>
<sequence length="875" mass="95225">MPPPPPQRPASSHVGRANLFSASPPPLSNRRYPHHRSLPLPPVSPRRRDPKKHSQQPSQEEPTDSGPTRTVTTNPAFRAAHLRTAYRKPVPPAAAAGEGEALLAADPTDAASGRAVVVGPSGLSFRLPGAPFDFQFSYSEAPRAPPLAIREPAFLPFAPPTMPRPWTGKAPLLTKEEKARRRGVRLHTPLGQEPPQTVSAHGIMMEVRERRKMDLARVSPGDGRSREEVLGEPLTPSEVRALVKPHISHNRQLNIAGTPGISSVLVFGLLVPRRNTTAFKQEVASKRLSVAQQLLCVCSSGATTQRQLQQCDSSSGTAAGVVPQSLTLDFTKPNLAVSAGATSVTSTSFFSSVTAGEGSVSKGRSLVSSGKPPLSGHKRKPCAGAGTLPARQCSLHCHRGGRAPTPGGLARAESLGPCPALLWSGYRGYARTDAARRAQAPGAAPSALHRRPAPVDPAPSRSTSPEDPRPCCSAPSSAPAEKSGGKVIHRVGGVVFLYRGRHYDPKTRPRYPLMLWKPATPVYPKLIKEAPDGFTKEEADEMRRKGRDLLPICKLGIELLINLIPILIDSSPIKPLLLMSIVQLYTYAPLCSCSFSHSAKLIVKTAHWKDCLFFTLYLRYKERHMLLMAYFILYSLLAKNGIYITLVKDVRDAFEGSDLVKIDCEGLNPSDYKKIGAKLRDLVPCVLLSFDDEQILMHRGKEWKSRYSKPLTLIPKVPKNNLAMTSVMNSSDEVSDANTQVAIREVLRPKMFKLWKSAVDSSLALLLDDAEANNLTPDSLLTLVEEFSVTSQAVEHSFPALLVTNGDASTDSLSAEYMNDESETSVAGNEEGQLEQSPDLRDDEHFDLDMFERLESSVPLGSLPIDSMIERLNSE</sequence>
<dbReference type="PROSITE" id="PS51295">
    <property type="entry name" value="CRM"/>
    <property type="match status" value="1"/>
</dbReference>
<dbReference type="EMBL" id="NCVQ01000004">
    <property type="protein sequence ID" value="PWZ34708.1"/>
    <property type="molecule type" value="Genomic_DNA"/>
</dbReference>
<keyword evidence="1" id="KW-0507">mRNA processing</keyword>
<feature type="region of interest" description="Disordered" evidence="8">
    <location>
        <begin position="354"/>
        <end position="383"/>
    </location>
</feature>
<evidence type="ECO:0000256" key="6">
    <source>
        <dbReference type="ARBA" id="ARBA00023274"/>
    </source>
</evidence>
<name>A0A3L6FPH3_MAIZE</name>
<keyword evidence="4" id="KW-0809">Transit peptide</keyword>
<evidence type="ECO:0000313" key="10">
    <source>
        <dbReference type="EMBL" id="PWZ34708.1"/>
    </source>
</evidence>
<dbReference type="Proteomes" id="UP000251960">
    <property type="component" value="Chromosome 3"/>
</dbReference>
<evidence type="ECO:0000256" key="2">
    <source>
        <dbReference type="ARBA" id="ARBA00022737"/>
    </source>
</evidence>
<dbReference type="InterPro" id="IPR001890">
    <property type="entry name" value="RNA-binding_CRM"/>
</dbReference>
<evidence type="ECO:0000256" key="7">
    <source>
        <dbReference type="PROSITE-ProRule" id="PRU00626"/>
    </source>
</evidence>
<dbReference type="AlphaFoldDB" id="A0A3L6FPH3"/>
<dbReference type="ExpressionAtlas" id="A0A3L6FPH3">
    <property type="expression patterns" value="baseline and differential"/>
</dbReference>
<proteinExistence type="predicted"/>
<evidence type="ECO:0000256" key="1">
    <source>
        <dbReference type="ARBA" id="ARBA00022664"/>
    </source>
</evidence>
<evidence type="ECO:0000259" key="9">
    <source>
        <dbReference type="PROSITE" id="PS51295"/>
    </source>
</evidence>
<organism evidence="10">
    <name type="scientific">Zea mays</name>
    <name type="common">Maize</name>
    <dbReference type="NCBI Taxonomy" id="4577"/>
    <lineage>
        <taxon>Eukaryota</taxon>
        <taxon>Viridiplantae</taxon>
        <taxon>Streptophyta</taxon>
        <taxon>Embryophyta</taxon>
        <taxon>Tracheophyta</taxon>
        <taxon>Spermatophyta</taxon>
        <taxon>Magnoliopsida</taxon>
        <taxon>Liliopsida</taxon>
        <taxon>Poales</taxon>
        <taxon>Poaceae</taxon>
        <taxon>PACMAD clade</taxon>
        <taxon>Panicoideae</taxon>
        <taxon>Andropogonodae</taxon>
        <taxon>Andropogoneae</taxon>
        <taxon>Tripsacinae</taxon>
        <taxon>Zea</taxon>
    </lineage>
</organism>
<dbReference type="InterPro" id="IPR035920">
    <property type="entry name" value="YhbY-like_sf"/>
</dbReference>
<feature type="compositionally biased region" description="Low complexity" evidence="8">
    <location>
        <begin position="470"/>
        <end position="480"/>
    </location>
</feature>
<dbReference type="SUPFAM" id="SSF75471">
    <property type="entry name" value="YhbY-like"/>
    <property type="match status" value="1"/>
</dbReference>
<feature type="region of interest" description="Disordered" evidence="8">
    <location>
        <begin position="818"/>
        <end position="842"/>
    </location>
</feature>
<keyword evidence="5" id="KW-0508">mRNA splicing</keyword>
<dbReference type="Gene3D" id="3.30.110.60">
    <property type="entry name" value="YhbY-like"/>
    <property type="match status" value="1"/>
</dbReference>
<comment type="caution">
    <text evidence="10">The sequence shown here is derived from an EMBL/GenBank/DDBJ whole genome shotgun (WGS) entry which is preliminary data.</text>
</comment>
<feature type="region of interest" description="Disordered" evidence="8">
    <location>
        <begin position="434"/>
        <end position="484"/>
    </location>
</feature>
<dbReference type="GO" id="GO:0006397">
    <property type="term" value="P:mRNA processing"/>
    <property type="evidence" value="ECO:0007669"/>
    <property type="project" value="UniProtKB-KW"/>
</dbReference>
<feature type="region of interest" description="Disordered" evidence="8">
    <location>
        <begin position="1"/>
        <end position="72"/>
    </location>
</feature>
<evidence type="ECO:0000256" key="4">
    <source>
        <dbReference type="ARBA" id="ARBA00022946"/>
    </source>
</evidence>
<gene>
    <name evidence="10" type="primary">CAF2_1</name>
    <name evidence="10" type="ORF">Zm00014a_036843</name>
</gene>
<dbReference type="GO" id="GO:0000373">
    <property type="term" value="P:Group II intron splicing"/>
    <property type="evidence" value="ECO:0007669"/>
    <property type="project" value="InterPro"/>
</dbReference>
<feature type="compositionally biased region" description="Low complexity" evidence="8">
    <location>
        <begin position="437"/>
        <end position="447"/>
    </location>
</feature>
<dbReference type="SMART" id="SM01103">
    <property type="entry name" value="CRS1_YhbY"/>
    <property type="match status" value="1"/>
</dbReference>
<dbReference type="PANTHER" id="PTHR46247:SF3">
    <property type="entry name" value="CRS2-ASSOCIATED FACTOR 2, CHLOROPLASTIC"/>
    <property type="match status" value="1"/>
</dbReference>